<evidence type="ECO:0000256" key="1">
    <source>
        <dbReference type="ARBA" id="ARBA00023125"/>
    </source>
</evidence>
<reference evidence="2" key="1">
    <citation type="journal article" date="2023" name="J. Hazard. Mater.">
        <title>Anaerobic biodegradation of pyrene and benzo[a]pyrene by a new sulfate-reducing Desulforamulus aquiferis strain DSA.</title>
        <authorList>
            <person name="Zhang Z."/>
            <person name="Sun J."/>
            <person name="Gong X."/>
            <person name="Wang C."/>
            <person name="Wang H."/>
        </authorList>
    </citation>
    <scope>NUCLEOTIDE SEQUENCE</scope>
    <source>
        <strain evidence="2">DSA</strain>
    </source>
</reference>
<dbReference type="NCBIfam" id="TIGR00103">
    <property type="entry name" value="DNA_YbaB_EbfC"/>
    <property type="match status" value="1"/>
</dbReference>
<keyword evidence="3" id="KW-1185">Reference proteome</keyword>
<name>A0AAW7ZFG2_9FIRM</name>
<dbReference type="Proteomes" id="UP001172911">
    <property type="component" value="Unassembled WGS sequence"/>
</dbReference>
<comment type="caution">
    <text evidence="2">The sequence shown here is derived from an EMBL/GenBank/DDBJ whole genome shotgun (WGS) entry which is preliminary data.</text>
</comment>
<dbReference type="PANTHER" id="PTHR33449">
    <property type="entry name" value="NUCLEOID-ASSOCIATED PROTEIN YBAB"/>
    <property type="match status" value="1"/>
</dbReference>
<dbReference type="InterPro" id="IPR004401">
    <property type="entry name" value="YbaB/EbfC"/>
</dbReference>
<dbReference type="EMBL" id="JARPTC010000019">
    <property type="protein sequence ID" value="MDO7788081.1"/>
    <property type="molecule type" value="Genomic_DNA"/>
</dbReference>
<dbReference type="InterPro" id="IPR036894">
    <property type="entry name" value="YbaB-like_sf"/>
</dbReference>
<evidence type="ECO:0000313" key="2">
    <source>
        <dbReference type="EMBL" id="MDO7788081.1"/>
    </source>
</evidence>
<keyword evidence="1" id="KW-0238">DNA-binding</keyword>
<protein>
    <submittedName>
        <fullName evidence="2">YbaB/EbfC family nucleoid-associated protein</fullName>
    </submittedName>
</protein>
<dbReference type="Pfam" id="PF02575">
    <property type="entry name" value="YbaB_DNA_bd"/>
    <property type="match status" value="1"/>
</dbReference>
<dbReference type="SUPFAM" id="SSF82607">
    <property type="entry name" value="YbaB-like"/>
    <property type="match status" value="1"/>
</dbReference>
<dbReference type="PANTHER" id="PTHR33449:SF1">
    <property type="entry name" value="NUCLEOID-ASSOCIATED PROTEIN YBAB"/>
    <property type="match status" value="1"/>
</dbReference>
<dbReference type="AlphaFoldDB" id="A0AAW7ZFG2"/>
<dbReference type="PIRSF" id="PIRSF004555">
    <property type="entry name" value="UCP004555"/>
    <property type="match status" value="1"/>
</dbReference>
<dbReference type="Gene3D" id="3.30.1310.10">
    <property type="entry name" value="Nucleoid-associated protein YbaB-like domain"/>
    <property type="match status" value="1"/>
</dbReference>
<proteinExistence type="predicted"/>
<dbReference type="GO" id="GO:0003677">
    <property type="term" value="F:DNA binding"/>
    <property type="evidence" value="ECO:0007669"/>
    <property type="project" value="UniProtKB-KW"/>
</dbReference>
<dbReference type="RefSeq" id="WP_304543685.1">
    <property type="nucleotide sequence ID" value="NZ_JARPTC010000019.1"/>
</dbReference>
<reference evidence="2" key="2">
    <citation type="submission" date="2023-03" db="EMBL/GenBank/DDBJ databases">
        <authorList>
            <person name="Zhang Z."/>
        </authorList>
    </citation>
    <scope>NUCLEOTIDE SEQUENCE</scope>
    <source>
        <strain evidence="2">DSA</strain>
    </source>
</reference>
<evidence type="ECO:0000313" key="3">
    <source>
        <dbReference type="Proteomes" id="UP001172911"/>
    </source>
</evidence>
<sequence>MLGNMSKIIGQMQGLQETLKSLTVEGNGGKGVVKVIMNGQQNILAVRFNPDLVGQIDSIELGQMIIEAYNAAQSNSKEKAKEEVSKITGLNLSNLPGLF</sequence>
<gene>
    <name evidence="2" type="ORF">P6N53_12685</name>
</gene>
<organism evidence="2 3">
    <name type="scientific">Desulforamulus aquiferis</name>
    <dbReference type="NCBI Taxonomy" id="1397668"/>
    <lineage>
        <taxon>Bacteria</taxon>
        <taxon>Bacillati</taxon>
        <taxon>Bacillota</taxon>
        <taxon>Clostridia</taxon>
        <taxon>Eubacteriales</taxon>
        <taxon>Peptococcaceae</taxon>
        <taxon>Desulforamulus</taxon>
    </lineage>
</organism>
<accession>A0AAW7ZFG2</accession>
<dbReference type="GO" id="GO:0005829">
    <property type="term" value="C:cytosol"/>
    <property type="evidence" value="ECO:0007669"/>
    <property type="project" value="TreeGrafter"/>
</dbReference>